<accession>A0ABD3H999</accession>
<protein>
    <recommendedName>
        <fullName evidence="14">Protein transport protein Sec61 subunit gamma</fullName>
    </recommendedName>
</protein>
<feature type="transmembrane region" description="Helical" evidence="11">
    <location>
        <begin position="209"/>
        <end position="234"/>
    </location>
</feature>
<evidence type="ECO:0000256" key="4">
    <source>
        <dbReference type="ARBA" id="ARBA00022692"/>
    </source>
</evidence>
<comment type="caution">
    <text evidence="12">The sequence shown here is derived from an EMBL/GenBank/DDBJ whole genome shotgun (WGS) entry which is preliminary data.</text>
</comment>
<evidence type="ECO:0008006" key="14">
    <source>
        <dbReference type="Google" id="ProtNLM"/>
    </source>
</evidence>
<dbReference type="NCBIfam" id="TIGR00327">
    <property type="entry name" value="secE_euk_arch"/>
    <property type="match status" value="1"/>
</dbReference>
<evidence type="ECO:0000313" key="13">
    <source>
        <dbReference type="Proteomes" id="UP001633002"/>
    </source>
</evidence>
<keyword evidence="6" id="KW-0653">Protein transport</keyword>
<dbReference type="Gene3D" id="1.20.5.820">
    <property type="entry name" value="Preprotein translocase SecE subunit"/>
    <property type="match status" value="1"/>
</dbReference>
<dbReference type="PANTHER" id="PTHR12309">
    <property type="entry name" value="SEC61 GAMMA SUBUNIT"/>
    <property type="match status" value="1"/>
</dbReference>
<sequence>MDGLRKSMKTLARERKQTKIIQIDPQTNPQRTNAQPAQSQQPTPNAGASKTKAAPKVRKARRVPKKMFDVSITIGIRGTDIQDKAFDKMANFLKTRPEMDVLGLKRDDSHVQLHIHVLSQQQPTMSPPPSKRSRTLIEHHRASSNFECRRLLDALRLRASGLRRDSLEKVETRISFLASGEESREFHQSYSIRLVKRCHKPDRREFTKVAARTALGFVVMGFTGFFVKLIFIPIRS</sequence>
<comment type="similarity">
    <text evidence="2">Belongs to the SecE/SEC61-gamma family.</text>
</comment>
<dbReference type="Pfam" id="PF00584">
    <property type="entry name" value="SecE"/>
    <property type="match status" value="1"/>
</dbReference>
<evidence type="ECO:0000256" key="9">
    <source>
        <dbReference type="ARBA" id="ARBA00023136"/>
    </source>
</evidence>
<keyword evidence="3" id="KW-0813">Transport</keyword>
<dbReference type="GO" id="GO:0005789">
    <property type="term" value="C:endoplasmic reticulum membrane"/>
    <property type="evidence" value="ECO:0007669"/>
    <property type="project" value="UniProtKB-SubCell"/>
</dbReference>
<evidence type="ECO:0000313" key="12">
    <source>
        <dbReference type="EMBL" id="KAL3687391.1"/>
    </source>
</evidence>
<evidence type="ECO:0000256" key="5">
    <source>
        <dbReference type="ARBA" id="ARBA00022824"/>
    </source>
</evidence>
<evidence type="ECO:0000256" key="2">
    <source>
        <dbReference type="ARBA" id="ARBA00008274"/>
    </source>
</evidence>
<comment type="subcellular location">
    <subcellularLocation>
        <location evidence="1">Endoplasmic reticulum membrane</location>
        <topology evidence="1">Single-pass membrane protein</topology>
    </subcellularLocation>
</comment>
<evidence type="ECO:0000256" key="6">
    <source>
        <dbReference type="ARBA" id="ARBA00022927"/>
    </source>
</evidence>
<evidence type="ECO:0000256" key="3">
    <source>
        <dbReference type="ARBA" id="ARBA00022448"/>
    </source>
</evidence>
<dbReference type="Proteomes" id="UP001633002">
    <property type="component" value="Unassembled WGS sequence"/>
</dbReference>
<dbReference type="GO" id="GO:0015031">
    <property type="term" value="P:protein transport"/>
    <property type="evidence" value="ECO:0007669"/>
    <property type="project" value="UniProtKB-KW"/>
</dbReference>
<keyword evidence="13" id="KW-1185">Reference proteome</keyword>
<keyword evidence="5" id="KW-0256">Endoplasmic reticulum</keyword>
<feature type="region of interest" description="Disordered" evidence="10">
    <location>
        <begin position="1"/>
        <end position="61"/>
    </location>
</feature>
<feature type="compositionally biased region" description="Polar residues" evidence="10">
    <location>
        <begin position="24"/>
        <end position="48"/>
    </location>
</feature>
<organism evidence="12 13">
    <name type="scientific">Riccia sorocarpa</name>
    <dbReference type="NCBI Taxonomy" id="122646"/>
    <lineage>
        <taxon>Eukaryota</taxon>
        <taxon>Viridiplantae</taxon>
        <taxon>Streptophyta</taxon>
        <taxon>Embryophyta</taxon>
        <taxon>Marchantiophyta</taxon>
        <taxon>Marchantiopsida</taxon>
        <taxon>Marchantiidae</taxon>
        <taxon>Marchantiales</taxon>
        <taxon>Ricciaceae</taxon>
        <taxon>Riccia</taxon>
    </lineage>
</organism>
<evidence type="ECO:0000256" key="1">
    <source>
        <dbReference type="ARBA" id="ARBA00004389"/>
    </source>
</evidence>
<reference evidence="12 13" key="1">
    <citation type="submission" date="2024-09" db="EMBL/GenBank/DDBJ databases">
        <title>Chromosome-scale assembly of Riccia sorocarpa.</title>
        <authorList>
            <person name="Paukszto L."/>
        </authorList>
    </citation>
    <scope>NUCLEOTIDE SEQUENCE [LARGE SCALE GENOMIC DNA]</scope>
    <source>
        <strain evidence="12">LP-2024</strain>
        <tissue evidence="12">Aerial parts of the thallus</tissue>
    </source>
</reference>
<gene>
    <name evidence="12" type="ORF">R1sor_013700</name>
</gene>
<dbReference type="InterPro" id="IPR001901">
    <property type="entry name" value="Translocase_SecE/Sec61-g"/>
</dbReference>
<keyword evidence="9 11" id="KW-0472">Membrane</keyword>
<dbReference type="AlphaFoldDB" id="A0ABD3H999"/>
<dbReference type="InterPro" id="IPR023391">
    <property type="entry name" value="Prot_translocase_SecE_dom_sf"/>
</dbReference>
<evidence type="ECO:0000256" key="8">
    <source>
        <dbReference type="ARBA" id="ARBA00023010"/>
    </source>
</evidence>
<keyword evidence="4 11" id="KW-0812">Transmembrane</keyword>
<dbReference type="EMBL" id="JBJQOH010000004">
    <property type="protein sequence ID" value="KAL3687391.1"/>
    <property type="molecule type" value="Genomic_DNA"/>
</dbReference>
<dbReference type="InterPro" id="IPR008158">
    <property type="entry name" value="Translocase_Sec61-g"/>
</dbReference>
<evidence type="ECO:0000256" key="11">
    <source>
        <dbReference type="SAM" id="Phobius"/>
    </source>
</evidence>
<evidence type="ECO:0000256" key="10">
    <source>
        <dbReference type="SAM" id="MobiDB-lite"/>
    </source>
</evidence>
<dbReference type="SUPFAM" id="SSF103456">
    <property type="entry name" value="Preprotein translocase SecE subunit"/>
    <property type="match status" value="1"/>
</dbReference>
<evidence type="ECO:0000256" key="7">
    <source>
        <dbReference type="ARBA" id="ARBA00022989"/>
    </source>
</evidence>
<proteinExistence type="inferred from homology"/>
<keyword evidence="8" id="KW-0811">Translocation</keyword>
<name>A0ABD3H999_9MARC</name>
<keyword evidence="7 11" id="KW-1133">Transmembrane helix</keyword>